<proteinExistence type="predicted"/>
<dbReference type="EMBL" id="ABWK02000001">
    <property type="protein sequence ID" value="EEX70039.1"/>
    <property type="molecule type" value="Genomic_DNA"/>
</dbReference>
<comment type="caution">
    <text evidence="1">The sequence shown here is derived from an EMBL/GenBank/DDBJ whole genome shotgun (WGS) entry which is preliminary data.</text>
</comment>
<dbReference type="AlphaFoldDB" id="C9KJH3"/>
<evidence type="ECO:0000313" key="1">
    <source>
        <dbReference type="EMBL" id="EEX70039.1"/>
    </source>
</evidence>
<gene>
    <name evidence="1" type="ORF">MITSMUL_03172</name>
</gene>
<reference evidence="1" key="1">
    <citation type="submission" date="2009-09" db="EMBL/GenBank/DDBJ databases">
        <authorList>
            <person name="Weinstock G."/>
            <person name="Sodergren E."/>
            <person name="Clifton S."/>
            <person name="Fulton L."/>
            <person name="Fulton B."/>
            <person name="Courtney L."/>
            <person name="Fronick C."/>
            <person name="Harrison M."/>
            <person name="Strong C."/>
            <person name="Farmer C."/>
            <person name="Delahaunty K."/>
            <person name="Markovic C."/>
            <person name="Hall O."/>
            <person name="Minx P."/>
            <person name="Tomlinson C."/>
            <person name="Mitreva M."/>
            <person name="Nelson J."/>
            <person name="Hou S."/>
            <person name="Wollam A."/>
            <person name="Pepin K.H."/>
            <person name="Johnson M."/>
            <person name="Bhonagiri V."/>
            <person name="Nash W.E."/>
            <person name="Warren W."/>
            <person name="Chinwalla A."/>
            <person name="Mardis E.R."/>
            <person name="Wilson R.K."/>
        </authorList>
    </citation>
    <scope>NUCLEOTIDE SEQUENCE [LARGE SCALE GENOMIC DNA]</scope>
    <source>
        <strain evidence="1">DSM 20544</strain>
    </source>
</reference>
<dbReference type="Proteomes" id="UP000003671">
    <property type="component" value="Unassembled WGS sequence"/>
</dbReference>
<accession>C9KJH3</accession>
<protein>
    <submittedName>
        <fullName evidence="1">Uncharacterized protein</fullName>
    </submittedName>
</protein>
<evidence type="ECO:0000313" key="2">
    <source>
        <dbReference type="Proteomes" id="UP000003671"/>
    </source>
</evidence>
<sequence length="140" mass="16447">MSITYPSFRQIVPNNHLHKTTVLIKENTAADVAIITPNTKLTKSRMSFIFNTSPRTMKFIGRYPDRFLDLYGDDFFALDFILVFPWLHFLFFRCRLLVVHAICLVIVLENESMYDTPSLLVNYGILDNTIRIIWKSKFIH</sequence>
<organism evidence="1 2">
    <name type="scientific">Mitsuokella multacida DSM 20544</name>
    <dbReference type="NCBI Taxonomy" id="500635"/>
    <lineage>
        <taxon>Bacteria</taxon>
        <taxon>Bacillati</taxon>
        <taxon>Bacillota</taxon>
        <taxon>Negativicutes</taxon>
        <taxon>Selenomonadales</taxon>
        <taxon>Selenomonadaceae</taxon>
        <taxon>Mitsuokella</taxon>
    </lineage>
</organism>
<dbReference type="HOGENOM" id="CLU_1832879_0_0_9"/>
<keyword evidence="2" id="KW-1185">Reference proteome</keyword>
<name>C9KJH3_9FIRM</name>